<proteinExistence type="predicted"/>
<dbReference type="EMBL" id="MK633966">
    <property type="protein sequence ID" value="QBM31528.1"/>
    <property type="molecule type" value="Genomic_DNA"/>
</dbReference>
<organism evidence="2">
    <name type="scientific">Arthrobotrys musiformis</name>
    <dbReference type="NCBI Taxonomy" id="47236"/>
    <lineage>
        <taxon>Eukaryota</taxon>
        <taxon>Fungi</taxon>
        <taxon>Dikarya</taxon>
        <taxon>Ascomycota</taxon>
        <taxon>Pezizomycotina</taxon>
        <taxon>Orbiliomycetes</taxon>
        <taxon>Orbiliales</taxon>
        <taxon>Orbiliaceae</taxon>
        <taxon>Arthrobotrys</taxon>
    </lineage>
</organism>
<sequence length="150" mass="17719">MSWEDFNLIYKNKTNIFKFDKSYNLLFNFIFIVSDKDIFINHLKNNLDIDINQGNSKTRGKIIRIKFRLANLDLNFRNSMYKHNCYFSEKDSNIEYLSKACFSFNNIYTAPLGAGSEDQNLTNNIYLSWNLNNINIMIILSLKIILSKFN</sequence>
<dbReference type="AlphaFoldDB" id="A0A482EAR1"/>
<gene>
    <name evidence="2" type="primary">orf150</name>
</gene>
<reference evidence="2" key="2">
    <citation type="submission" date="2019-02" db="EMBL/GenBank/DDBJ databases">
        <authorList>
            <person name="Zhang Y."/>
        </authorList>
    </citation>
    <scope>NUCLEOTIDE SEQUENCE</scope>
    <source>
        <strain evidence="2">YMF1.03721</strain>
    </source>
</reference>
<reference evidence="1" key="3">
    <citation type="submission" date="2019-03" db="EMBL/GenBank/DDBJ databases">
        <authorList>
            <person name="Zhang Y.Q."/>
        </authorList>
    </citation>
    <scope>NUCLEOTIDE SEQUENCE</scope>
    <source>
        <strain evidence="1">YMF1.01900</strain>
    </source>
</reference>
<accession>A0A482EAR1</accession>
<name>A0A482EAR1_9PEZI</name>
<dbReference type="GeneID" id="39697776"/>
<keyword evidence="2" id="KW-0496">Mitochondrion</keyword>
<evidence type="ECO:0000313" key="2">
    <source>
        <dbReference type="EMBL" id="QBM31678.1"/>
    </source>
</evidence>
<dbReference type="RefSeq" id="YP_009574410.1">
    <property type="nucleotide sequence ID" value="NC_041444.1"/>
</dbReference>
<evidence type="ECO:0000313" key="1">
    <source>
        <dbReference type="EMBL" id="QBM31528.1"/>
    </source>
</evidence>
<dbReference type="EMBL" id="MK547645">
    <property type="protein sequence ID" value="QBM31678.1"/>
    <property type="molecule type" value="Genomic_DNA"/>
</dbReference>
<reference evidence="2" key="1">
    <citation type="journal article" date="2019" name="Mitochondrial DNA Part B Resour">
        <title>The complete mitochondrial genomes of the nematode-trapping fungus Arthrobotrys musiformis.</title>
        <authorList>
            <person name="Zhang Y.-Q."/>
            <person name="Yu Z.-F."/>
        </authorList>
    </citation>
    <scope>NUCLEOTIDE SEQUENCE</scope>
    <source>
        <strain evidence="2">YMF1.03721</strain>
    </source>
</reference>
<geneLocation type="mitochondrion" evidence="2"/>
<protein>
    <submittedName>
        <fullName evidence="2">Uncharacterized protein</fullName>
    </submittedName>
</protein>